<dbReference type="EMBL" id="BPVZ01000696">
    <property type="protein sequence ID" value="GKV52402.1"/>
    <property type="molecule type" value="Genomic_DNA"/>
</dbReference>
<evidence type="ECO:0000313" key="3">
    <source>
        <dbReference type="Proteomes" id="UP001054252"/>
    </source>
</evidence>
<dbReference type="Proteomes" id="UP001054252">
    <property type="component" value="Unassembled WGS sequence"/>
</dbReference>
<keyword evidence="3" id="KW-1185">Reference proteome</keyword>
<comment type="caution">
    <text evidence="1">The sequence shown here is derived from an EMBL/GenBank/DDBJ whole genome shotgun (WGS) entry which is preliminary data.</text>
</comment>
<dbReference type="EMBL" id="BPVZ01000670">
    <property type="protein sequence ID" value="GKV52327.1"/>
    <property type="molecule type" value="Genomic_DNA"/>
</dbReference>
<protein>
    <submittedName>
        <fullName evidence="1">Uncharacterized protein</fullName>
    </submittedName>
</protein>
<accession>A0AAV5MUX9</accession>
<organism evidence="1 3">
    <name type="scientific">Rubroshorea leprosula</name>
    <dbReference type="NCBI Taxonomy" id="152421"/>
    <lineage>
        <taxon>Eukaryota</taxon>
        <taxon>Viridiplantae</taxon>
        <taxon>Streptophyta</taxon>
        <taxon>Embryophyta</taxon>
        <taxon>Tracheophyta</taxon>
        <taxon>Spermatophyta</taxon>
        <taxon>Magnoliopsida</taxon>
        <taxon>eudicotyledons</taxon>
        <taxon>Gunneridae</taxon>
        <taxon>Pentapetalae</taxon>
        <taxon>rosids</taxon>
        <taxon>malvids</taxon>
        <taxon>Malvales</taxon>
        <taxon>Dipterocarpaceae</taxon>
        <taxon>Rubroshorea</taxon>
    </lineage>
</organism>
<name>A0AAV5MUX9_9ROSI</name>
<proteinExistence type="predicted"/>
<sequence length="80" mass="8639">MSYFLPKVASYYDSDGGRRISRGRLSCPPLHGALSPSKEKCGTGCDHTLGANPRILCFSLNGAKVAIWHIREEVSSEEGG</sequence>
<evidence type="ECO:0000313" key="2">
    <source>
        <dbReference type="EMBL" id="GKV52402.1"/>
    </source>
</evidence>
<reference evidence="1 3" key="1">
    <citation type="journal article" date="2021" name="Commun. Biol.">
        <title>The genome of Shorea leprosula (Dipterocarpaceae) highlights the ecological relevance of drought in aseasonal tropical rainforests.</title>
        <authorList>
            <person name="Ng K.K.S."/>
            <person name="Kobayashi M.J."/>
            <person name="Fawcett J.A."/>
            <person name="Hatakeyama M."/>
            <person name="Paape T."/>
            <person name="Ng C.H."/>
            <person name="Ang C.C."/>
            <person name="Tnah L.H."/>
            <person name="Lee C.T."/>
            <person name="Nishiyama T."/>
            <person name="Sese J."/>
            <person name="O'Brien M.J."/>
            <person name="Copetti D."/>
            <person name="Mohd Noor M.I."/>
            <person name="Ong R.C."/>
            <person name="Putra M."/>
            <person name="Sireger I.Z."/>
            <person name="Indrioko S."/>
            <person name="Kosugi Y."/>
            <person name="Izuno A."/>
            <person name="Isagi Y."/>
            <person name="Lee S.L."/>
            <person name="Shimizu K.K."/>
        </authorList>
    </citation>
    <scope>NUCLEOTIDE SEQUENCE [LARGE SCALE GENOMIC DNA]</scope>
    <source>
        <strain evidence="1">214</strain>
    </source>
</reference>
<gene>
    <name evidence="1" type="ORF">SLEP1_g58916</name>
    <name evidence="2" type="ORF">SLEP1_g58987</name>
</gene>
<dbReference type="AlphaFoldDB" id="A0AAV5MUX9"/>
<evidence type="ECO:0000313" key="1">
    <source>
        <dbReference type="EMBL" id="GKV52327.1"/>
    </source>
</evidence>